<evidence type="ECO:0008006" key="10">
    <source>
        <dbReference type="Google" id="ProtNLM"/>
    </source>
</evidence>
<accession>A0A1Y2MFT7</accession>
<evidence type="ECO:0000256" key="7">
    <source>
        <dbReference type="SAM" id="Phobius"/>
    </source>
</evidence>
<dbReference type="PIRSF" id="PIRSF006060">
    <property type="entry name" value="AA_transporter"/>
    <property type="match status" value="1"/>
</dbReference>
<feature type="transmembrane region" description="Helical" evidence="7">
    <location>
        <begin position="208"/>
        <end position="226"/>
    </location>
</feature>
<feature type="transmembrane region" description="Helical" evidence="7">
    <location>
        <begin position="87"/>
        <end position="105"/>
    </location>
</feature>
<feature type="region of interest" description="Disordered" evidence="6">
    <location>
        <begin position="548"/>
        <end position="567"/>
    </location>
</feature>
<feature type="transmembrane region" description="Helical" evidence="7">
    <location>
        <begin position="51"/>
        <end position="75"/>
    </location>
</feature>
<sequence length="567" mass="61154">MSSTHKHSVSDEPVTSALPGGDVPYDHTHEFDPDEEVLAALGYKSEFKREFSLFTTFCVSFAVLGLLPSFASTLYYGMGYAGTAGMVWGWMIAMIGIQCVACSMAELCSSMPTSGGLYYASAVLAPQGWGPFAAWLTGWSNWLSQVTAAPSVNYGIAAMILAAASIRDPTYVPTNYQTFLLTVFIMILHAIMSSLPTRWLAQINSGGSTFNFIALIVVIILIPAGTDREERGLPKFTPSSEVWGTIYEGTSFPAGISVLMSFIGVIWTMSGYDSAFHLAEECSNANLAAPRAIVLTSATGGVFGWFLQLVVAYTVVDIDQVLNSDLGQPFAAYLMQCMTEKMTLAILGLTIIAGFSMGQGCMIAASRVTFAYARDDCFPLSNVWKKVNPHTLTPVNAVWLNCAVGILCLLLIFGGELAIGALFSIGAIAAFVAFTIPIFIRVFFVGQRFRPGPWNLGRYSIPTGAVASAFVALMVPILCFPSVTGADLSIDVMNWTCVVYGGPMILVCIWWFVSAHKWFKGPKVNVAHMMLGDREQMIEGLNVERTMSRGSGQGAPEKLQKTASLVA</sequence>
<dbReference type="GO" id="GO:0015101">
    <property type="term" value="F:organic cation transmembrane transporter activity"/>
    <property type="evidence" value="ECO:0007669"/>
    <property type="project" value="UniProtKB-ARBA"/>
</dbReference>
<evidence type="ECO:0000256" key="3">
    <source>
        <dbReference type="ARBA" id="ARBA00022692"/>
    </source>
</evidence>
<name>A0A1Y2MFT7_EPING</name>
<feature type="transmembrane region" description="Helical" evidence="7">
    <location>
        <begin position="178"/>
        <end position="196"/>
    </location>
</feature>
<reference evidence="8 9" key="1">
    <citation type="journal article" date="2017" name="Genome Announc.">
        <title>Genome sequence of the saprophytic ascomycete Epicoccum nigrum ICMP 19927 strain isolated from New Zealand.</title>
        <authorList>
            <person name="Fokin M."/>
            <person name="Fleetwood D."/>
            <person name="Weir B.S."/>
            <person name="Villas-Boas S.G."/>
        </authorList>
    </citation>
    <scope>NUCLEOTIDE SEQUENCE [LARGE SCALE GENOMIC DNA]</scope>
    <source>
        <strain evidence="8 9">ICMP 19927</strain>
    </source>
</reference>
<evidence type="ECO:0000256" key="2">
    <source>
        <dbReference type="ARBA" id="ARBA00022448"/>
    </source>
</evidence>
<feature type="transmembrane region" description="Helical" evidence="7">
    <location>
        <begin position="117"/>
        <end position="136"/>
    </location>
</feature>
<feature type="transmembrane region" description="Helical" evidence="7">
    <location>
        <begin position="344"/>
        <end position="365"/>
    </location>
</feature>
<dbReference type="FunCoup" id="A0A1Y2MFT7">
    <property type="interactions" value="172"/>
</dbReference>
<feature type="transmembrane region" description="Helical" evidence="7">
    <location>
        <begin position="465"/>
        <end position="486"/>
    </location>
</feature>
<feature type="transmembrane region" description="Helical" evidence="7">
    <location>
        <begin position="142"/>
        <end position="166"/>
    </location>
</feature>
<keyword evidence="4 7" id="KW-1133">Transmembrane helix</keyword>
<proteinExistence type="predicted"/>
<evidence type="ECO:0000256" key="6">
    <source>
        <dbReference type="SAM" id="MobiDB-lite"/>
    </source>
</evidence>
<dbReference type="Proteomes" id="UP000193240">
    <property type="component" value="Unassembled WGS sequence"/>
</dbReference>
<dbReference type="FunFam" id="1.20.1740.10:FF:000046">
    <property type="entry name" value="Amino-acid permease, putative"/>
    <property type="match status" value="1"/>
</dbReference>
<dbReference type="STRING" id="105696.A0A1Y2MFT7"/>
<dbReference type="GO" id="GO:0016020">
    <property type="term" value="C:membrane"/>
    <property type="evidence" value="ECO:0007669"/>
    <property type="project" value="UniProtKB-SubCell"/>
</dbReference>
<gene>
    <name evidence="8" type="ORF">B5807_00820</name>
</gene>
<feature type="transmembrane region" description="Helical" evidence="7">
    <location>
        <begin position="293"/>
        <end position="316"/>
    </location>
</feature>
<evidence type="ECO:0000313" key="9">
    <source>
        <dbReference type="Proteomes" id="UP000193240"/>
    </source>
</evidence>
<dbReference type="PANTHER" id="PTHR45649">
    <property type="entry name" value="AMINO-ACID PERMEASE BAT1"/>
    <property type="match status" value="1"/>
</dbReference>
<keyword evidence="3 7" id="KW-0812">Transmembrane</keyword>
<dbReference type="InterPro" id="IPR002293">
    <property type="entry name" value="AA/rel_permease1"/>
</dbReference>
<evidence type="ECO:0000256" key="5">
    <source>
        <dbReference type="ARBA" id="ARBA00023136"/>
    </source>
</evidence>
<evidence type="ECO:0000256" key="1">
    <source>
        <dbReference type="ARBA" id="ARBA00004141"/>
    </source>
</evidence>
<feature type="transmembrane region" description="Helical" evidence="7">
    <location>
        <begin position="492"/>
        <end position="513"/>
    </location>
</feature>
<keyword evidence="9" id="KW-1185">Reference proteome</keyword>
<dbReference type="AlphaFoldDB" id="A0A1Y2MFT7"/>
<keyword evidence="2" id="KW-0813">Transport</keyword>
<dbReference type="Pfam" id="PF13520">
    <property type="entry name" value="AA_permease_2"/>
    <property type="match status" value="1"/>
</dbReference>
<feature type="transmembrane region" description="Helical" evidence="7">
    <location>
        <begin position="419"/>
        <end position="444"/>
    </location>
</feature>
<feature type="transmembrane region" description="Helical" evidence="7">
    <location>
        <begin position="395"/>
        <end position="413"/>
    </location>
</feature>
<evidence type="ECO:0000256" key="4">
    <source>
        <dbReference type="ARBA" id="ARBA00022989"/>
    </source>
</evidence>
<organism evidence="8 9">
    <name type="scientific">Epicoccum nigrum</name>
    <name type="common">Soil fungus</name>
    <name type="synonym">Epicoccum purpurascens</name>
    <dbReference type="NCBI Taxonomy" id="105696"/>
    <lineage>
        <taxon>Eukaryota</taxon>
        <taxon>Fungi</taxon>
        <taxon>Dikarya</taxon>
        <taxon>Ascomycota</taxon>
        <taxon>Pezizomycotina</taxon>
        <taxon>Dothideomycetes</taxon>
        <taxon>Pleosporomycetidae</taxon>
        <taxon>Pleosporales</taxon>
        <taxon>Pleosporineae</taxon>
        <taxon>Didymellaceae</taxon>
        <taxon>Epicoccum</taxon>
    </lineage>
</organism>
<dbReference type="Gene3D" id="1.20.1740.10">
    <property type="entry name" value="Amino acid/polyamine transporter I"/>
    <property type="match status" value="1"/>
</dbReference>
<dbReference type="OMA" id="AFFWTWP"/>
<dbReference type="EMBL" id="KZ107838">
    <property type="protein sequence ID" value="OSS54357.1"/>
    <property type="molecule type" value="Genomic_DNA"/>
</dbReference>
<dbReference type="InParanoid" id="A0A1Y2MFT7"/>
<evidence type="ECO:0000313" key="8">
    <source>
        <dbReference type="EMBL" id="OSS54357.1"/>
    </source>
</evidence>
<dbReference type="PANTHER" id="PTHR45649:SF29">
    <property type="entry name" value="AMINO ACID TRANSPORTER (EUROFUNG)"/>
    <property type="match status" value="1"/>
</dbReference>
<comment type="subcellular location">
    <subcellularLocation>
        <location evidence="1">Membrane</location>
        <topology evidence="1">Multi-pass membrane protein</topology>
    </subcellularLocation>
</comment>
<protein>
    <recommendedName>
        <fullName evidence="10">Amino acid permease/ SLC12A domain-containing protein</fullName>
    </recommendedName>
</protein>
<keyword evidence="5 7" id="KW-0472">Membrane</keyword>